<proteinExistence type="predicted"/>
<keyword evidence="3" id="KW-1185">Reference proteome</keyword>
<name>A0ABT0DXQ7_9SPHN</name>
<organism evidence="2 3">
    <name type="scientific">Sphingobium agri</name>
    <dbReference type="NCBI Taxonomy" id="2933566"/>
    <lineage>
        <taxon>Bacteria</taxon>
        <taxon>Pseudomonadati</taxon>
        <taxon>Pseudomonadota</taxon>
        <taxon>Alphaproteobacteria</taxon>
        <taxon>Sphingomonadales</taxon>
        <taxon>Sphingomonadaceae</taxon>
        <taxon>Sphingobium</taxon>
    </lineage>
</organism>
<dbReference type="EMBL" id="JALKHS010000006">
    <property type="protein sequence ID" value="MCK0531907.1"/>
    <property type="molecule type" value="Genomic_DNA"/>
</dbReference>
<evidence type="ECO:0000256" key="1">
    <source>
        <dbReference type="SAM" id="Phobius"/>
    </source>
</evidence>
<reference evidence="2 3" key="1">
    <citation type="submission" date="2022-04" db="EMBL/GenBank/DDBJ databases">
        <authorList>
            <person name="Huq M.A."/>
        </authorList>
    </citation>
    <scope>NUCLEOTIDE SEQUENCE [LARGE SCALE GENOMIC DNA]</scope>
    <source>
        <strain evidence="2 3">MAH-33</strain>
    </source>
</reference>
<keyword evidence="1" id="KW-0472">Membrane</keyword>
<keyword evidence="1" id="KW-1133">Transmembrane helix</keyword>
<feature type="transmembrane region" description="Helical" evidence="1">
    <location>
        <begin position="23"/>
        <end position="48"/>
    </location>
</feature>
<feature type="transmembrane region" description="Helical" evidence="1">
    <location>
        <begin position="99"/>
        <end position="120"/>
    </location>
</feature>
<keyword evidence="1" id="KW-0812">Transmembrane</keyword>
<dbReference type="PANTHER" id="PTHR34980">
    <property type="entry name" value="INNER MEMBRANE PROTEIN-RELATED-RELATED"/>
    <property type="match status" value="1"/>
</dbReference>
<comment type="caution">
    <text evidence="2">The sequence shown here is derived from an EMBL/GenBank/DDBJ whole genome shotgun (WGS) entry which is preliminary data.</text>
</comment>
<dbReference type="Proteomes" id="UP001203512">
    <property type="component" value="Unassembled WGS sequence"/>
</dbReference>
<dbReference type="InterPro" id="IPR008523">
    <property type="entry name" value="DUF805"/>
</dbReference>
<evidence type="ECO:0000313" key="2">
    <source>
        <dbReference type="EMBL" id="MCK0531907.1"/>
    </source>
</evidence>
<sequence length="147" mass="16944">MEWMLLPLRRYARFSGRARPKEYWMFILFLLICFIAISLIEGLLGLSTTEHWVRRGPWWFDTGYQTRGGPLTGLFGLAMLIPWLAVAVRRLHDTDRSGFWLLIIFFPLIGSLILLVFFIMSGTRGANRFGPDPIEVGEPELVSPSRK</sequence>
<accession>A0ABT0DXQ7</accession>
<dbReference type="RefSeq" id="WP_247231516.1">
    <property type="nucleotide sequence ID" value="NZ_JALKHS010000006.1"/>
</dbReference>
<evidence type="ECO:0000313" key="3">
    <source>
        <dbReference type="Proteomes" id="UP001203512"/>
    </source>
</evidence>
<dbReference type="Pfam" id="PF05656">
    <property type="entry name" value="DUF805"/>
    <property type="match status" value="1"/>
</dbReference>
<feature type="transmembrane region" description="Helical" evidence="1">
    <location>
        <begin position="68"/>
        <end position="87"/>
    </location>
</feature>
<dbReference type="PANTHER" id="PTHR34980:SF2">
    <property type="entry name" value="INNER MEMBRANE PROTEIN YHAH-RELATED"/>
    <property type="match status" value="1"/>
</dbReference>
<gene>
    <name evidence="2" type="ORF">MU848_09985</name>
</gene>
<protein>
    <submittedName>
        <fullName evidence="2">DUF805 domain-containing protein</fullName>
    </submittedName>
</protein>